<dbReference type="Gene3D" id="3.40.1800.20">
    <property type="match status" value="1"/>
</dbReference>
<evidence type="ECO:0000256" key="10">
    <source>
        <dbReference type="PROSITE-ProRule" id="PRU00042"/>
    </source>
</evidence>
<keyword evidence="6" id="KW-0805">Transcription regulation</keyword>
<dbReference type="OrthoDB" id="9411774at2759"/>
<dbReference type="Gene3D" id="3.30.160.60">
    <property type="entry name" value="Classic Zinc Finger"/>
    <property type="match status" value="18"/>
</dbReference>
<dbReference type="Pfam" id="PF00096">
    <property type="entry name" value="zf-C2H2"/>
    <property type="match status" value="10"/>
</dbReference>
<feature type="domain" description="C2H2-type" evidence="13">
    <location>
        <begin position="799"/>
        <end position="827"/>
    </location>
</feature>
<evidence type="ECO:0000256" key="2">
    <source>
        <dbReference type="ARBA" id="ARBA00022723"/>
    </source>
</evidence>
<dbReference type="GO" id="GO:0001228">
    <property type="term" value="F:DNA-binding transcription activator activity, RNA polymerase II-specific"/>
    <property type="evidence" value="ECO:0007669"/>
    <property type="project" value="TreeGrafter"/>
</dbReference>
<dbReference type="PROSITE" id="PS00028">
    <property type="entry name" value="ZINC_FINGER_C2H2_1"/>
    <property type="match status" value="21"/>
</dbReference>
<feature type="domain" description="C2H2-type" evidence="13">
    <location>
        <begin position="995"/>
        <end position="1019"/>
    </location>
</feature>
<name>A0A9N9TQK5_PHYSR</name>
<evidence type="ECO:0000256" key="12">
    <source>
        <dbReference type="SAM" id="MobiDB-lite"/>
    </source>
</evidence>
<feature type="domain" description="C2H2-type" evidence="13">
    <location>
        <begin position="343"/>
        <end position="370"/>
    </location>
</feature>
<feature type="region of interest" description="Disordered" evidence="12">
    <location>
        <begin position="454"/>
        <end position="477"/>
    </location>
</feature>
<feature type="domain" description="C2H2-type" evidence="13">
    <location>
        <begin position="399"/>
        <end position="426"/>
    </location>
</feature>
<feature type="domain" description="C2H2-type" evidence="13">
    <location>
        <begin position="911"/>
        <end position="938"/>
    </location>
</feature>
<evidence type="ECO:0000256" key="1">
    <source>
        <dbReference type="ARBA" id="ARBA00004123"/>
    </source>
</evidence>
<evidence type="ECO:0000259" key="14">
    <source>
        <dbReference type="PROSITE" id="PS51915"/>
    </source>
</evidence>
<keyword evidence="7" id="KW-0238">DNA-binding</keyword>
<dbReference type="InterPro" id="IPR036236">
    <property type="entry name" value="Znf_C2H2_sf"/>
</dbReference>
<dbReference type="GO" id="GO:0048598">
    <property type="term" value="P:embryonic morphogenesis"/>
    <property type="evidence" value="ECO:0007669"/>
    <property type="project" value="UniProtKB-ARBA"/>
</dbReference>
<dbReference type="FunFam" id="3.30.160.60:FF:000688">
    <property type="entry name" value="zinc finger protein 197 isoform X1"/>
    <property type="match status" value="1"/>
</dbReference>
<dbReference type="AlphaFoldDB" id="A0A9N9TQK5"/>
<feature type="domain" description="C2H2-type" evidence="13">
    <location>
        <begin position="758"/>
        <end position="786"/>
    </location>
</feature>
<dbReference type="Pfam" id="PF07776">
    <property type="entry name" value="zf-AD"/>
    <property type="match status" value="1"/>
</dbReference>
<feature type="region of interest" description="Disordered" evidence="12">
    <location>
        <begin position="173"/>
        <end position="219"/>
    </location>
</feature>
<dbReference type="SMART" id="SM00868">
    <property type="entry name" value="zf-AD"/>
    <property type="match status" value="1"/>
</dbReference>
<keyword evidence="3" id="KW-0677">Repeat</keyword>
<evidence type="ECO:0000313" key="16">
    <source>
        <dbReference type="Proteomes" id="UP001153712"/>
    </source>
</evidence>
<evidence type="ECO:0000256" key="6">
    <source>
        <dbReference type="ARBA" id="ARBA00023015"/>
    </source>
</evidence>
<evidence type="ECO:0000256" key="9">
    <source>
        <dbReference type="ARBA" id="ARBA00023242"/>
    </source>
</evidence>
<feature type="domain" description="C2H2-type" evidence="13">
    <location>
        <begin position="371"/>
        <end position="398"/>
    </location>
</feature>
<dbReference type="FunFam" id="3.30.160.60:FF:000100">
    <property type="entry name" value="Zinc finger 45-like"/>
    <property type="match status" value="1"/>
</dbReference>
<dbReference type="GO" id="GO:0030674">
    <property type="term" value="F:protein-macromolecule adaptor activity"/>
    <property type="evidence" value="ECO:0007669"/>
    <property type="project" value="UniProtKB-ARBA"/>
</dbReference>
<dbReference type="GO" id="GO:0008270">
    <property type="term" value="F:zinc ion binding"/>
    <property type="evidence" value="ECO:0007669"/>
    <property type="project" value="UniProtKB-UniRule"/>
</dbReference>
<gene>
    <name evidence="15" type="ORF">PHYEVI_LOCUS6739</name>
</gene>
<dbReference type="PANTHER" id="PTHR24376">
    <property type="entry name" value="ZINC FINGER PROTEIN"/>
    <property type="match status" value="1"/>
</dbReference>
<keyword evidence="4 10" id="KW-0863">Zinc-finger</keyword>
<accession>A0A9N9TQK5</accession>
<dbReference type="SMART" id="SM00355">
    <property type="entry name" value="ZnF_C2H2"/>
    <property type="match status" value="21"/>
</dbReference>
<feature type="domain" description="C2H2-type" evidence="13">
    <location>
        <begin position="680"/>
        <end position="707"/>
    </location>
</feature>
<protein>
    <submittedName>
        <fullName evidence="15">Uncharacterized protein</fullName>
    </submittedName>
</protein>
<dbReference type="SUPFAM" id="SSF57716">
    <property type="entry name" value="Glucocorticoid receptor-like (DNA-binding domain)"/>
    <property type="match status" value="1"/>
</dbReference>
<keyword evidence="8" id="KW-0804">Transcription</keyword>
<feature type="region of interest" description="Disordered" evidence="12">
    <location>
        <begin position="702"/>
        <end position="741"/>
    </location>
</feature>
<dbReference type="PROSITE" id="PS50157">
    <property type="entry name" value="ZINC_FINGER_C2H2_2"/>
    <property type="match status" value="21"/>
</dbReference>
<feature type="domain" description="C2H2-type" evidence="13">
    <location>
        <begin position="596"/>
        <end position="623"/>
    </location>
</feature>
<evidence type="ECO:0000256" key="11">
    <source>
        <dbReference type="PROSITE-ProRule" id="PRU01263"/>
    </source>
</evidence>
<dbReference type="PANTHER" id="PTHR24376:SF235">
    <property type="entry name" value="C2H2-TYPE DOMAIN-CONTAINING PROTEIN"/>
    <property type="match status" value="1"/>
</dbReference>
<feature type="compositionally biased region" description="Acidic residues" evidence="12">
    <location>
        <begin position="190"/>
        <end position="210"/>
    </location>
</feature>
<dbReference type="FunFam" id="3.30.160.60:FF:000446">
    <property type="entry name" value="Zinc finger protein"/>
    <property type="match status" value="1"/>
</dbReference>
<feature type="binding site" evidence="11">
    <location>
        <position position="76"/>
    </location>
    <ligand>
        <name>Zn(2+)</name>
        <dbReference type="ChEBI" id="CHEBI:29105"/>
    </ligand>
</feature>
<feature type="domain" description="C2H2-type" evidence="13">
    <location>
        <begin position="486"/>
        <end position="514"/>
    </location>
</feature>
<evidence type="ECO:0000256" key="3">
    <source>
        <dbReference type="ARBA" id="ARBA00022737"/>
    </source>
</evidence>
<evidence type="ECO:0000256" key="8">
    <source>
        <dbReference type="ARBA" id="ARBA00023163"/>
    </source>
</evidence>
<dbReference type="FunFam" id="3.30.160.60:FF:001289">
    <property type="entry name" value="Zinc finger protein 574"/>
    <property type="match status" value="1"/>
</dbReference>
<feature type="compositionally biased region" description="Basic and acidic residues" evidence="12">
    <location>
        <begin position="173"/>
        <end position="183"/>
    </location>
</feature>
<feature type="domain" description="ZAD" evidence="14">
    <location>
        <begin position="25"/>
        <end position="100"/>
    </location>
</feature>
<reference evidence="15" key="1">
    <citation type="submission" date="2022-01" db="EMBL/GenBank/DDBJ databases">
        <authorList>
            <person name="King R."/>
        </authorList>
    </citation>
    <scope>NUCLEOTIDE SEQUENCE</scope>
</reference>
<keyword evidence="2 11" id="KW-0479">Metal-binding</keyword>
<evidence type="ECO:0000259" key="13">
    <source>
        <dbReference type="PROSITE" id="PS50157"/>
    </source>
</evidence>
<dbReference type="EMBL" id="OU900096">
    <property type="protein sequence ID" value="CAG9860386.1"/>
    <property type="molecule type" value="Genomic_DNA"/>
</dbReference>
<feature type="domain" description="C2H2-type" evidence="13">
    <location>
        <begin position="221"/>
        <end position="249"/>
    </location>
</feature>
<dbReference type="Proteomes" id="UP001153712">
    <property type="component" value="Chromosome 3"/>
</dbReference>
<evidence type="ECO:0000256" key="7">
    <source>
        <dbReference type="ARBA" id="ARBA00023125"/>
    </source>
</evidence>
<dbReference type="FunFam" id="3.30.160.60:FF:000902">
    <property type="entry name" value="Zinc finger protein 445"/>
    <property type="match status" value="1"/>
</dbReference>
<feature type="domain" description="C2H2-type" evidence="13">
    <location>
        <begin position="567"/>
        <end position="595"/>
    </location>
</feature>
<feature type="compositionally biased region" description="Basic and acidic residues" evidence="12">
    <location>
        <begin position="240"/>
        <end position="257"/>
    </location>
</feature>
<keyword evidence="16" id="KW-1185">Reference proteome</keyword>
<dbReference type="InterPro" id="IPR012934">
    <property type="entry name" value="Znf_AD"/>
</dbReference>
<feature type="domain" description="C2H2-type" evidence="13">
    <location>
        <begin position="286"/>
        <end position="313"/>
    </location>
</feature>
<feature type="domain" description="C2H2-type" evidence="13">
    <location>
        <begin position="652"/>
        <end position="679"/>
    </location>
</feature>
<dbReference type="Pfam" id="PF12874">
    <property type="entry name" value="zf-met"/>
    <property type="match status" value="1"/>
</dbReference>
<feature type="domain" description="C2H2-type" evidence="13">
    <location>
        <begin position="539"/>
        <end position="566"/>
    </location>
</feature>
<organism evidence="15 16">
    <name type="scientific">Phyllotreta striolata</name>
    <name type="common">Striped flea beetle</name>
    <name type="synonym">Crioceris striolata</name>
    <dbReference type="NCBI Taxonomy" id="444603"/>
    <lineage>
        <taxon>Eukaryota</taxon>
        <taxon>Metazoa</taxon>
        <taxon>Ecdysozoa</taxon>
        <taxon>Arthropoda</taxon>
        <taxon>Hexapoda</taxon>
        <taxon>Insecta</taxon>
        <taxon>Pterygota</taxon>
        <taxon>Neoptera</taxon>
        <taxon>Endopterygota</taxon>
        <taxon>Coleoptera</taxon>
        <taxon>Polyphaga</taxon>
        <taxon>Cucujiformia</taxon>
        <taxon>Chrysomeloidea</taxon>
        <taxon>Chrysomelidae</taxon>
        <taxon>Galerucinae</taxon>
        <taxon>Alticini</taxon>
        <taxon>Phyllotreta</taxon>
    </lineage>
</organism>
<dbReference type="GO" id="GO:0005634">
    <property type="term" value="C:nucleus"/>
    <property type="evidence" value="ECO:0007669"/>
    <property type="project" value="UniProtKB-SubCell"/>
</dbReference>
<feature type="domain" description="C2H2-type" evidence="13">
    <location>
        <begin position="882"/>
        <end position="910"/>
    </location>
</feature>
<feature type="domain" description="C2H2-type" evidence="13">
    <location>
        <begin position="967"/>
        <end position="994"/>
    </location>
</feature>
<dbReference type="GO" id="GO:0000978">
    <property type="term" value="F:RNA polymerase II cis-regulatory region sequence-specific DNA binding"/>
    <property type="evidence" value="ECO:0007669"/>
    <property type="project" value="TreeGrafter"/>
</dbReference>
<feature type="domain" description="C2H2-type" evidence="13">
    <location>
        <begin position="854"/>
        <end position="881"/>
    </location>
</feature>
<keyword evidence="9" id="KW-0539">Nucleus</keyword>
<dbReference type="Pfam" id="PF13912">
    <property type="entry name" value="zf-C2H2_6"/>
    <property type="match status" value="1"/>
</dbReference>
<dbReference type="InterPro" id="IPR013087">
    <property type="entry name" value="Znf_C2H2_type"/>
</dbReference>
<feature type="domain" description="C2H2-type" evidence="13">
    <location>
        <begin position="314"/>
        <end position="342"/>
    </location>
</feature>
<dbReference type="PROSITE" id="PS51915">
    <property type="entry name" value="ZAD"/>
    <property type="match status" value="1"/>
</dbReference>
<evidence type="ECO:0000313" key="15">
    <source>
        <dbReference type="EMBL" id="CAG9860386.1"/>
    </source>
</evidence>
<feature type="compositionally biased region" description="Basic and acidic residues" evidence="12">
    <location>
        <begin position="454"/>
        <end position="473"/>
    </location>
</feature>
<feature type="domain" description="C2H2-type" evidence="13">
    <location>
        <begin position="939"/>
        <end position="966"/>
    </location>
</feature>
<feature type="region of interest" description="Disordered" evidence="12">
    <location>
        <begin position="240"/>
        <end position="267"/>
    </location>
</feature>
<comment type="subcellular location">
    <subcellularLocation>
        <location evidence="1">Nucleus</location>
    </subcellularLocation>
</comment>
<proteinExistence type="predicted"/>
<evidence type="ECO:0000256" key="4">
    <source>
        <dbReference type="ARBA" id="ARBA00022771"/>
    </source>
</evidence>
<feature type="domain" description="C2H2-type" evidence="13">
    <location>
        <begin position="624"/>
        <end position="646"/>
    </location>
</feature>
<feature type="binding site" evidence="11">
    <location>
        <position position="73"/>
    </location>
    <ligand>
        <name>Zn(2+)</name>
        <dbReference type="ChEBI" id="CHEBI:29105"/>
    </ligand>
</feature>
<feature type="binding site" evidence="11">
    <location>
        <position position="30"/>
    </location>
    <ligand>
        <name>Zn(2+)</name>
        <dbReference type="ChEBI" id="CHEBI:29105"/>
    </ligand>
</feature>
<keyword evidence="5 11" id="KW-0862">Zinc</keyword>
<feature type="binding site" evidence="11">
    <location>
        <position position="27"/>
    </location>
    <ligand>
        <name>Zn(2+)</name>
        <dbReference type="ChEBI" id="CHEBI:29105"/>
    </ligand>
</feature>
<dbReference type="SUPFAM" id="SSF57667">
    <property type="entry name" value="beta-beta-alpha zinc fingers"/>
    <property type="match status" value="11"/>
</dbReference>
<sequence length="1019" mass="119447">MDVDRSSVLLENQNNELTELVNITEICRLCANQNDKLIGIYSEEGESNNLAIKMNSYLPIKVDKSDELPLQCCWQCASTILAWHELVVTSIEADRRLRNSPVVTEKPPEPSAEISQFEEVNEPCKFEVLDQNQPVLLGKTEISEYADAYGQYISLQQDYLPLEEIYESQSKVEIEKTDIESEQKVFSSEENNEEDDEEDDDEDYVEENDADSSHKDEKSCYGCQDCQMVFFTEDKMSEHIREQHPEKAKEDKKDKQKEKKTRKKNSKINQAMVNEAKIVVDGKVYYNCKECGSCLYSPYTYIWHMRIHTGERPHTCHRCGRCFRVSQGLVRHLKETHERIKTFPCDICGRMFGTRRNVEEHRRIHTNERPYMCDLCGKSFRQKASLYVHNRSHMDVFPFKCSYCDQVFRTKPPMLVHMTKHTGEKPYACDICGRRFRIKSLKLKSKIIDGKKEDVNKTNDSDRETESSEGEMKRVRRKTSASDTLFTCSKCKKSFSRKYDLQRHITRVHPHSEAELSNRHKNFELLNKHKVCDDGVVYYKCDLCDVKLTKSSSFVDHYNIHLNRKLHCCHLCGKKFRTSSHVHRHINVVHYGMKKFSCEFCHNTFSTNSAKNEHVNTHTNNRPYMCALCGKSFKQSSSLYVHKMFHDQIYRFSCTVCDKKFKRGGELKKHQVVHTCRRDYDCDVCQKSFRLIQDLKRHKKTHVSYSDEKGGSKLEKSSHYEAVSPEGSSSSSDEEIQPASEFEKRNQEYLRAVDLNTISCIACDVSFKTKTKLKHHMESLHKLKPTKVRRKKGEINAEFVCSVCKKGFTRKFDMQRHIANTHPNSKNLLETSSRKKNMEFLNRHKVLDDGAVYYKCDLCEMKLTKSSSFMDHYNIHLDRKLHCCYLCGKKFRRSSHVTRHINIVHHGSKKFECEYCNELFASKYARNEHLNTHTNYRPYMCDVCGKSFKQSASLYIHKMFHNDEFRFSCKVCSKKFKRLGELKKHETVHTDKRDYFCDICQKAFKLGHGLKRHQKIHNT</sequence>
<dbReference type="FunFam" id="3.30.160.60:FF:000624">
    <property type="entry name" value="zinc finger protein 697"/>
    <property type="match status" value="1"/>
</dbReference>
<evidence type="ECO:0000256" key="5">
    <source>
        <dbReference type="ARBA" id="ARBA00022833"/>
    </source>
</evidence>
<feature type="compositionally biased region" description="Basic and acidic residues" evidence="12">
    <location>
        <begin position="705"/>
        <end position="719"/>
    </location>
</feature>